<evidence type="ECO:0000256" key="2">
    <source>
        <dbReference type="SAM" id="Coils"/>
    </source>
</evidence>
<feature type="compositionally biased region" description="Acidic residues" evidence="3">
    <location>
        <begin position="383"/>
        <end position="395"/>
    </location>
</feature>
<feature type="compositionally biased region" description="Polar residues" evidence="3">
    <location>
        <begin position="477"/>
        <end position="487"/>
    </location>
</feature>
<dbReference type="AlphaFoldDB" id="A0A7J8HCH7"/>
<evidence type="ECO:0000313" key="6">
    <source>
        <dbReference type="Proteomes" id="UP000550707"/>
    </source>
</evidence>
<dbReference type="InterPro" id="IPR043444">
    <property type="entry name" value="TESPA1-like"/>
</dbReference>
<sequence>MAESSHGSGGPGGGQERSRRDILKSTKKAWVRLDDQLPGSQEASRHLTTPTLEGSKKESIQQWLDSGFFVSADEHLQQVLDHTDFSPEGGTGHVMVKDYRRSLHQFSETPTLSRGTSFNSCYSATSLPQSIPEWLEFWEEDAAEILLDLGFGADEPDICIKIPDRFLGCDSAARGINIHVFLEAQKQRMDIENPNLYGRFRQLEILGHVASAFSSLLSDVNTWQSKAGEKDGEESVERTSVDGTKEHQRRVDELCRTSKQNLRRDGSSEVSESLKQREDFLVASAKPGGYSAQLPAMANDLEQSHLSSSAEHQSRQASDDLIPCHPPRPLLRKWWPYPPMLAKQAPPSCASKGSVKDRTGKEISIQTNKFKSLSSANKAPDSFEMEEVQSFEEEIGNPPDRTSGTVGATVNRAASCQSDSSGFLEEPAEPPALQMPSSPGSWSPAEDGGRKPADRNQHPGSPQDCQQEPDEADSERMASTSFSSQDWNVLEEKSSTSVVEKEYQLEAMEGHPELLTSDTAPDMTTTGGEHPRKDSHGRQPPPMPQPQHEVSVDMTTSKCDHPLEFLVTHVTEGKDGFLRPERAGDVQSHHCESQWSPGVGHTQCRFLHVDSEVPRGAEGSQLCPDINNTLRTRENPPQRVPKPSEGMSFTVDLIQTSEKSIPHLDKLSGGTTSEAKPRCSALGQIPPRAGSEMGTFPSNADSDTISPESVTTQMSSNLLLAAQKAVASGTYFRRTTLECTLYDPVSTTDPDLGTEAKQFSDVSVQTYSCEPGSWHRCSAPSSKAPPLTKSASLDTGLPGICPVDSSHAAPAHRCDCCHHHPHCHPGRQSPRSAAAGCRHGACSRSHLEAQFMKTLTVLQDTAVRELCSCTVREMEAMKMLCQGFREHLEETEKHLVGQQALFSRDMSEEERKEAEQLQTLRRALRQQVEELEFQLGDRAQQIREGILLQLELVTGEPPEYYANLHQCDWTEEKSGQIPCAQTHPAMDPGVAQQDGQRAPCSVSSAYLRGKYKQKSLQVPIAGAATLDAAFAAAAIAPPRDAASSGVNGPFSTGSFPNL</sequence>
<evidence type="ECO:0000256" key="3">
    <source>
        <dbReference type="SAM" id="MobiDB-lite"/>
    </source>
</evidence>
<feature type="region of interest" description="Disordered" evidence="3">
    <location>
        <begin position="303"/>
        <end position="322"/>
    </location>
</feature>
<dbReference type="PANTHER" id="PTHR17469">
    <property type="entry name" value="SPERM SPECIFIC ANTIGEN 2-RELATED"/>
    <property type="match status" value="1"/>
</dbReference>
<dbReference type="Pfam" id="PF14722">
    <property type="entry name" value="KRAP_IP3R_bind"/>
    <property type="match status" value="1"/>
</dbReference>
<reference evidence="5 6" key="1">
    <citation type="journal article" date="2020" name="Nature">
        <title>Six reference-quality genomes reveal evolution of bat adaptations.</title>
        <authorList>
            <person name="Jebb D."/>
            <person name="Huang Z."/>
            <person name="Pippel M."/>
            <person name="Hughes G.M."/>
            <person name="Lavrichenko K."/>
            <person name="Devanna P."/>
            <person name="Winkler S."/>
            <person name="Jermiin L.S."/>
            <person name="Skirmuntt E.C."/>
            <person name="Katzourakis A."/>
            <person name="Burkitt-Gray L."/>
            <person name="Ray D.A."/>
            <person name="Sullivan K.A.M."/>
            <person name="Roscito J.G."/>
            <person name="Kirilenko B.M."/>
            <person name="Davalos L.M."/>
            <person name="Corthals A.P."/>
            <person name="Power M.L."/>
            <person name="Jones G."/>
            <person name="Ransome R.D."/>
            <person name="Dechmann D.K.N."/>
            <person name="Locatelli A.G."/>
            <person name="Puechmaille S.J."/>
            <person name="Fedrigo O."/>
            <person name="Jarvis E.D."/>
            <person name="Hiller M."/>
            <person name="Vernes S.C."/>
            <person name="Myers E.W."/>
            <person name="Teeling E.C."/>
        </authorList>
    </citation>
    <scope>NUCLEOTIDE SEQUENCE [LARGE SCALE GENOMIC DNA]</scope>
    <source>
        <strain evidence="5">MMolMol1</strain>
        <tissue evidence="5">Muscle</tissue>
    </source>
</reference>
<feature type="region of interest" description="Disordered" evidence="3">
    <location>
        <begin position="1"/>
        <end position="56"/>
    </location>
</feature>
<feature type="region of interest" description="Disordered" evidence="3">
    <location>
        <begin position="226"/>
        <end position="251"/>
    </location>
</feature>
<dbReference type="SMART" id="SM01257">
    <property type="entry name" value="KRAP_IP3R_bind"/>
    <property type="match status" value="1"/>
</dbReference>
<feature type="coiled-coil region" evidence="2">
    <location>
        <begin position="906"/>
        <end position="934"/>
    </location>
</feature>
<accession>A0A7J8HCH7</accession>
<feature type="compositionally biased region" description="Basic and acidic residues" evidence="3">
    <location>
        <begin position="447"/>
        <end position="457"/>
    </location>
</feature>
<dbReference type="PANTHER" id="PTHR17469:SF14">
    <property type="entry name" value="PROTEIN ITPRID1"/>
    <property type="match status" value="1"/>
</dbReference>
<evidence type="ECO:0000259" key="4">
    <source>
        <dbReference type="SMART" id="SM01257"/>
    </source>
</evidence>
<evidence type="ECO:0000256" key="1">
    <source>
        <dbReference type="ARBA" id="ARBA00023054"/>
    </source>
</evidence>
<protein>
    <submittedName>
        <fullName evidence="5">ITPR interacting domain containing 1</fullName>
    </submittedName>
</protein>
<feature type="domain" description="ITPR-interacting" evidence="4">
    <location>
        <begin position="110"/>
        <end position="261"/>
    </location>
</feature>
<feature type="compositionally biased region" description="Polar residues" evidence="3">
    <location>
        <begin position="516"/>
        <end position="527"/>
    </location>
</feature>
<dbReference type="Pfam" id="PF14723">
    <property type="entry name" value="SSFA2_C"/>
    <property type="match status" value="1"/>
</dbReference>
<dbReference type="FunCoup" id="A0A7J8HCH7">
    <property type="interactions" value="24"/>
</dbReference>
<gene>
    <name evidence="5" type="ORF">HJG59_006999</name>
</gene>
<dbReference type="GO" id="GO:0005102">
    <property type="term" value="F:signaling receptor binding"/>
    <property type="evidence" value="ECO:0007669"/>
    <property type="project" value="InterPro"/>
</dbReference>
<comment type="caution">
    <text evidence="5">The sequence shown here is derived from an EMBL/GenBank/DDBJ whole genome shotgun (WGS) entry which is preliminary data.</text>
</comment>
<feature type="compositionally biased region" description="Polar residues" evidence="3">
    <location>
        <begin position="400"/>
        <end position="421"/>
    </location>
</feature>
<feature type="region of interest" description="Disordered" evidence="3">
    <location>
        <begin position="371"/>
        <end position="550"/>
    </location>
</feature>
<feature type="compositionally biased region" description="Basic and acidic residues" evidence="3">
    <location>
        <begin position="490"/>
        <end position="512"/>
    </location>
</feature>
<keyword evidence="1 2" id="KW-0175">Coiled coil</keyword>
<name>A0A7J8HCH7_MOLMO</name>
<dbReference type="InterPro" id="IPR029325">
    <property type="entry name" value="ITPR-bd"/>
</dbReference>
<organism evidence="5 6">
    <name type="scientific">Molossus molossus</name>
    <name type="common">Pallas' mastiff bat</name>
    <name type="synonym">Vespertilio molossus</name>
    <dbReference type="NCBI Taxonomy" id="27622"/>
    <lineage>
        <taxon>Eukaryota</taxon>
        <taxon>Metazoa</taxon>
        <taxon>Chordata</taxon>
        <taxon>Craniata</taxon>
        <taxon>Vertebrata</taxon>
        <taxon>Euteleostomi</taxon>
        <taxon>Mammalia</taxon>
        <taxon>Eutheria</taxon>
        <taxon>Laurasiatheria</taxon>
        <taxon>Chiroptera</taxon>
        <taxon>Yangochiroptera</taxon>
        <taxon>Molossidae</taxon>
        <taxon>Molossus</taxon>
    </lineage>
</organism>
<dbReference type="EMBL" id="JACASF010000007">
    <property type="protein sequence ID" value="KAF6469655.1"/>
    <property type="molecule type" value="Genomic_DNA"/>
</dbReference>
<feature type="compositionally biased region" description="Basic and acidic residues" evidence="3">
    <location>
        <begin position="227"/>
        <end position="251"/>
    </location>
</feature>
<dbReference type="Proteomes" id="UP000550707">
    <property type="component" value="Unassembled WGS sequence"/>
</dbReference>
<evidence type="ECO:0000313" key="5">
    <source>
        <dbReference type="EMBL" id="KAF6469655.1"/>
    </source>
</evidence>
<proteinExistence type="predicted"/>
<feature type="compositionally biased region" description="Polar residues" evidence="3">
    <location>
        <begin position="38"/>
        <end position="52"/>
    </location>
</feature>
<dbReference type="InterPro" id="IPR029326">
    <property type="entry name" value="SSFA2_C"/>
</dbReference>
<keyword evidence="6" id="KW-1185">Reference proteome</keyword>
<dbReference type="InParanoid" id="A0A7J8HCH7"/>